<dbReference type="EMBL" id="PVWQ01000008">
    <property type="protein sequence ID" value="RDW74303.1"/>
    <property type="molecule type" value="Genomic_DNA"/>
</dbReference>
<dbReference type="PANTHER" id="PTHR37490:SF2">
    <property type="match status" value="1"/>
</dbReference>
<keyword evidence="1" id="KW-0732">Signal</keyword>
<dbReference type="PANTHER" id="PTHR37490">
    <property type="entry name" value="EXPRESSED PROTEIN"/>
    <property type="match status" value="1"/>
</dbReference>
<name>A0A3D8RJS6_9EURO</name>
<proteinExistence type="predicted"/>
<accession>A0A3D8RJS6</accession>
<dbReference type="GeneID" id="38117335"/>
<evidence type="ECO:0000256" key="1">
    <source>
        <dbReference type="SAM" id="SignalP"/>
    </source>
</evidence>
<dbReference type="RefSeq" id="XP_026602071.1">
    <property type="nucleotide sequence ID" value="XM_026748981.1"/>
</dbReference>
<feature type="chain" id="PRO_5017796506" evidence="1">
    <location>
        <begin position="25"/>
        <end position="299"/>
    </location>
</feature>
<gene>
    <name evidence="2" type="ORF">DSM5745_06965</name>
</gene>
<evidence type="ECO:0000313" key="2">
    <source>
        <dbReference type="EMBL" id="RDW74303.1"/>
    </source>
</evidence>
<dbReference type="Pfam" id="PF11913">
    <property type="entry name" value="DUF3431"/>
    <property type="match status" value="1"/>
</dbReference>
<evidence type="ECO:0000313" key="3">
    <source>
        <dbReference type="Proteomes" id="UP000256690"/>
    </source>
</evidence>
<dbReference type="STRING" id="1810919.A0A3D8RJS6"/>
<comment type="caution">
    <text evidence="2">The sequence shown here is derived from an EMBL/GenBank/DDBJ whole genome shotgun (WGS) entry which is preliminary data.</text>
</comment>
<protein>
    <submittedName>
        <fullName evidence="2">Uncharacterized protein</fullName>
    </submittedName>
</protein>
<sequence length="299" mass="33784">MKSGYRIVLYWALLLFIPLYLLEAHLADLANQYHAGAYLIDWLSSSNPQSKWAAYTGNTTDKIIVMARLEEESVSWVHEELPGWQRAIYTVNPSPSTTADKHRLKTPLNKGHESMAYLTYLIDHYNDLPSTIAFIHSHRSGFLSAWHVDAPLHDNVAALRSLQLDFVQQNGYVNLRCNPNPGCTQKHGYTHNPHVTDAVWTDIFEGTSTPPLNSTEASADERGSDPLRIQAEPRALKIPAQVAAACCAQFAVSRAQVLQRPREDYIKIRQWVIDTERSDASSGRVMEYLWHVIFGKESV</sequence>
<dbReference type="OrthoDB" id="426718at2759"/>
<dbReference type="AlphaFoldDB" id="A0A3D8RJS6"/>
<organism evidence="2 3">
    <name type="scientific">Aspergillus mulundensis</name>
    <dbReference type="NCBI Taxonomy" id="1810919"/>
    <lineage>
        <taxon>Eukaryota</taxon>
        <taxon>Fungi</taxon>
        <taxon>Dikarya</taxon>
        <taxon>Ascomycota</taxon>
        <taxon>Pezizomycotina</taxon>
        <taxon>Eurotiomycetes</taxon>
        <taxon>Eurotiomycetidae</taxon>
        <taxon>Eurotiales</taxon>
        <taxon>Aspergillaceae</taxon>
        <taxon>Aspergillus</taxon>
        <taxon>Aspergillus subgen. Nidulantes</taxon>
    </lineage>
</organism>
<dbReference type="InterPro" id="IPR021838">
    <property type="entry name" value="DUF3431"/>
</dbReference>
<reference evidence="2 3" key="1">
    <citation type="journal article" date="2018" name="IMA Fungus">
        <title>IMA Genome-F 9: Draft genome sequence of Annulohypoxylon stygium, Aspergillus mulundensis, Berkeleyomyces basicola (syn. Thielaviopsis basicola), Ceratocystis smalleyi, two Cercospora beticola strains, Coleophoma cylindrospora, Fusarium fracticaudum, Phialophora cf. hyalina, and Morchella septimelata.</title>
        <authorList>
            <person name="Wingfield B.D."/>
            <person name="Bills G.F."/>
            <person name="Dong Y."/>
            <person name="Huang W."/>
            <person name="Nel W.J."/>
            <person name="Swalarsk-Parry B.S."/>
            <person name="Vaghefi N."/>
            <person name="Wilken P.M."/>
            <person name="An Z."/>
            <person name="de Beer Z.W."/>
            <person name="De Vos L."/>
            <person name="Chen L."/>
            <person name="Duong T.A."/>
            <person name="Gao Y."/>
            <person name="Hammerbacher A."/>
            <person name="Kikkert J.R."/>
            <person name="Li Y."/>
            <person name="Li H."/>
            <person name="Li K."/>
            <person name="Li Q."/>
            <person name="Liu X."/>
            <person name="Ma X."/>
            <person name="Naidoo K."/>
            <person name="Pethybridge S.J."/>
            <person name="Sun J."/>
            <person name="Steenkamp E.T."/>
            <person name="van der Nest M.A."/>
            <person name="van Wyk S."/>
            <person name="Wingfield M.J."/>
            <person name="Xiong C."/>
            <person name="Yue Q."/>
            <person name="Zhang X."/>
        </authorList>
    </citation>
    <scope>NUCLEOTIDE SEQUENCE [LARGE SCALE GENOMIC DNA]</scope>
    <source>
        <strain evidence="2 3">DSM 5745</strain>
    </source>
</reference>
<feature type="signal peptide" evidence="1">
    <location>
        <begin position="1"/>
        <end position="24"/>
    </location>
</feature>
<dbReference type="Proteomes" id="UP000256690">
    <property type="component" value="Unassembled WGS sequence"/>
</dbReference>
<keyword evidence="3" id="KW-1185">Reference proteome</keyword>